<comment type="caution">
    <text evidence="3">The sequence shown here is derived from an EMBL/GenBank/DDBJ whole genome shotgun (WGS) entry which is preliminary data.</text>
</comment>
<feature type="compositionally biased region" description="Basic residues" evidence="1">
    <location>
        <begin position="111"/>
        <end position="122"/>
    </location>
</feature>
<sequence>MRSTPGISFFFFHLCSITYHAFYTYHTILSREADREAVIEATEDDSPPTTVKLVYDFDRVYERISSILKAVRKKWKKCRSISHARLSTDAHEQERLSKTAPSSSSRSISGRVHHCRRKRKKSAQLPGISLLFDTDLDP</sequence>
<evidence type="ECO:0000256" key="2">
    <source>
        <dbReference type="SAM" id="Phobius"/>
    </source>
</evidence>
<evidence type="ECO:0000313" key="4">
    <source>
        <dbReference type="Proteomes" id="UP001196413"/>
    </source>
</evidence>
<evidence type="ECO:0000313" key="3">
    <source>
        <dbReference type="EMBL" id="KAJ1357361.1"/>
    </source>
</evidence>
<dbReference type="AlphaFoldDB" id="A0AAD5N0D9"/>
<keyword evidence="2" id="KW-1133">Transmembrane helix</keyword>
<name>A0AAD5N0D9_PARTN</name>
<accession>A0AAD5N0D9</accession>
<feature type="transmembrane region" description="Helical" evidence="2">
    <location>
        <begin position="6"/>
        <end position="25"/>
    </location>
</feature>
<protein>
    <submittedName>
        <fullName evidence="3">Uncharacterized protein</fullName>
    </submittedName>
</protein>
<gene>
    <name evidence="3" type="ORF">KIN20_015495</name>
</gene>
<proteinExistence type="predicted"/>
<keyword evidence="2" id="KW-0472">Membrane</keyword>
<organism evidence="3 4">
    <name type="scientific">Parelaphostrongylus tenuis</name>
    <name type="common">Meningeal worm</name>
    <dbReference type="NCBI Taxonomy" id="148309"/>
    <lineage>
        <taxon>Eukaryota</taxon>
        <taxon>Metazoa</taxon>
        <taxon>Ecdysozoa</taxon>
        <taxon>Nematoda</taxon>
        <taxon>Chromadorea</taxon>
        <taxon>Rhabditida</taxon>
        <taxon>Rhabditina</taxon>
        <taxon>Rhabditomorpha</taxon>
        <taxon>Strongyloidea</taxon>
        <taxon>Metastrongylidae</taxon>
        <taxon>Parelaphostrongylus</taxon>
    </lineage>
</organism>
<feature type="compositionally biased region" description="Basic and acidic residues" evidence="1">
    <location>
        <begin position="86"/>
        <end position="97"/>
    </location>
</feature>
<reference evidence="3" key="1">
    <citation type="submission" date="2021-06" db="EMBL/GenBank/DDBJ databases">
        <title>Parelaphostrongylus tenuis whole genome reference sequence.</title>
        <authorList>
            <person name="Garwood T.J."/>
            <person name="Larsen P.A."/>
            <person name="Fountain-Jones N.M."/>
            <person name="Garbe J.R."/>
            <person name="Macchietto M.G."/>
            <person name="Kania S.A."/>
            <person name="Gerhold R.W."/>
            <person name="Richards J.E."/>
            <person name="Wolf T.M."/>
        </authorList>
    </citation>
    <scope>NUCLEOTIDE SEQUENCE</scope>
    <source>
        <strain evidence="3">MNPRO001-30</strain>
        <tissue evidence="3">Meninges</tissue>
    </source>
</reference>
<feature type="region of interest" description="Disordered" evidence="1">
    <location>
        <begin position="85"/>
        <end position="123"/>
    </location>
</feature>
<dbReference type="Proteomes" id="UP001196413">
    <property type="component" value="Unassembled WGS sequence"/>
</dbReference>
<keyword evidence="4" id="KW-1185">Reference proteome</keyword>
<evidence type="ECO:0000256" key="1">
    <source>
        <dbReference type="SAM" id="MobiDB-lite"/>
    </source>
</evidence>
<keyword evidence="2" id="KW-0812">Transmembrane</keyword>
<dbReference type="EMBL" id="JAHQIW010003114">
    <property type="protein sequence ID" value="KAJ1357361.1"/>
    <property type="molecule type" value="Genomic_DNA"/>
</dbReference>